<dbReference type="InterPro" id="IPR042104">
    <property type="entry name" value="PKS_dehydratase_sf"/>
</dbReference>
<dbReference type="SUPFAM" id="SSF53901">
    <property type="entry name" value="Thiolase-like"/>
    <property type="match status" value="1"/>
</dbReference>
<dbReference type="Pfam" id="PF08659">
    <property type="entry name" value="KR"/>
    <property type="match status" value="1"/>
</dbReference>
<dbReference type="InterPro" id="IPR018201">
    <property type="entry name" value="Ketoacyl_synth_AS"/>
</dbReference>
<dbReference type="Pfam" id="PF16197">
    <property type="entry name" value="KAsynt_C_assoc"/>
    <property type="match status" value="1"/>
</dbReference>
<dbReference type="GO" id="GO:0016491">
    <property type="term" value="F:oxidoreductase activity"/>
    <property type="evidence" value="ECO:0007669"/>
    <property type="project" value="InterPro"/>
</dbReference>
<dbReference type="Gene3D" id="1.10.1200.10">
    <property type="entry name" value="ACP-like"/>
    <property type="match status" value="1"/>
</dbReference>
<dbReference type="InterPro" id="IPR013149">
    <property type="entry name" value="ADH-like_C"/>
</dbReference>
<dbReference type="InterPro" id="IPR050091">
    <property type="entry name" value="PKS_NRPS_Biosynth_Enz"/>
</dbReference>
<evidence type="ECO:0000256" key="1">
    <source>
        <dbReference type="ARBA" id="ARBA00005194"/>
    </source>
</evidence>
<feature type="domain" description="PKS/mFAS DH" evidence="13">
    <location>
        <begin position="899"/>
        <end position="1181"/>
    </location>
</feature>
<dbReference type="Gene3D" id="3.90.180.10">
    <property type="entry name" value="Medium-chain alcohol dehydrogenases, catalytic domain"/>
    <property type="match status" value="1"/>
</dbReference>
<gene>
    <name evidence="14" type="ORF">QJT80_13350</name>
</gene>
<feature type="active site" description="Proton donor; for dehydratase activity" evidence="10">
    <location>
        <position position="1094"/>
    </location>
</feature>
<evidence type="ECO:0000256" key="5">
    <source>
        <dbReference type="ARBA" id="ARBA00022679"/>
    </source>
</evidence>
<feature type="active site" description="Proton acceptor; for dehydratase activity" evidence="10">
    <location>
        <position position="928"/>
    </location>
</feature>
<keyword evidence="4" id="KW-0597">Phosphoprotein</keyword>
<proteinExistence type="inferred from homology"/>
<dbReference type="InterPro" id="IPR013154">
    <property type="entry name" value="ADH-like_N"/>
</dbReference>
<dbReference type="GO" id="GO:0004312">
    <property type="term" value="F:fatty acid synthase activity"/>
    <property type="evidence" value="ECO:0007669"/>
    <property type="project" value="TreeGrafter"/>
</dbReference>
<dbReference type="SUPFAM" id="SSF47336">
    <property type="entry name" value="ACP-like"/>
    <property type="match status" value="1"/>
</dbReference>
<evidence type="ECO:0000256" key="8">
    <source>
        <dbReference type="ARBA" id="ARBA00023315"/>
    </source>
</evidence>
<dbReference type="PROSITE" id="PS00606">
    <property type="entry name" value="KS3_1"/>
    <property type="match status" value="1"/>
</dbReference>
<dbReference type="Pfam" id="PF00550">
    <property type="entry name" value="PP-binding"/>
    <property type="match status" value="1"/>
</dbReference>
<dbReference type="CDD" id="cd05195">
    <property type="entry name" value="enoyl_red"/>
    <property type="match status" value="1"/>
</dbReference>
<keyword evidence="3" id="KW-0596">Phosphopantetheine</keyword>
<dbReference type="KEGG" id="tdu:QJT80_13350"/>
<dbReference type="SMART" id="SM00822">
    <property type="entry name" value="PKS_KR"/>
    <property type="match status" value="1"/>
</dbReference>
<dbReference type="Gene3D" id="3.10.129.110">
    <property type="entry name" value="Polyketide synthase dehydratase"/>
    <property type="match status" value="1"/>
</dbReference>
<dbReference type="Gene3D" id="3.40.50.150">
    <property type="entry name" value="Vaccinia Virus protein VP39"/>
    <property type="match status" value="1"/>
</dbReference>
<dbReference type="InterPro" id="IPR020843">
    <property type="entry name" value="ER"/>
</dbReference>
<evidence type="ECO:0000256" key="3">
    <source>
        <dbReference type="ARBA" id="ARBA00022450"/>
    </source>
</evidence>
<dbReference type="Gene3D" id="3.40.366.10">
    <property type="entry name" value="Malonyl-Coenzyme A Acyl Carrier Protein, domain 2"/>
    <property type="match status" value="1"/>
</dbReference>
<evidence type="ECO:0000256" key="7">
    <source>
        <dbReference type="ARBA" id="ARBA00023268"/>
    </source>
</evidence>
<dbReference type="InterPro" id="IPR057326">
    <property type="entry name" value="KR_dom"/>
</dbReference>
<dbReference type="InterPro" id="IPR016035">
    <property type="entry name" value="Acyl_Trfase/lysoPLipase"/>
</dbReference>
<evidence type="ECO:0000313" key="14">
    <source>
        <dbReference type="EMBL" id="WGZ90461.1"/>
    </source>
</evidence>
<dbReference type="PROSITE" id="PS52019">
    <property type="entry name" value="PKS_MFAS_DH"/>
    <property type="match status" value="1"/>
</dbReference>
<dbReference type="FunFam" id="3.40.50.720:FF:000209">
    <property type="entry name" value="Polyketide synthase Pks12"/>
    <property type="match status" value="1"/>
</dbReference>
<dbReference type="PANTHER" id="PTHR43775">
    <property type="entry name" value="FATTY ACID SYNTHASE"/>
    <property type="match status" value="1"/>
</dbReference>
<dbReference type="InterPro" id="IPR014043">
    <property type="entry name" value="Acyl_transferase_dom"/>
</dbReference>
<evidence type="ECO:0000256" key="6">
    <source>
        <dbReference type="ARBA" id="ARBA00022857"/>
    </source>
</evidence>
<dbReference type="InterPro" id="IPR029063">
    <property type="entry name" value="SAM-dependent_MTases_sf"/>
</dbReference>
<feature type="region of interest" description="C-terminal hotdog fold" evidence="10">
    <location>
        <begin position="1033"/>
        <end position="1181"/>
    </location>
</feature>
<organism evidence="14">
    <name type="scientific">Candidatus Thiocaldithrix dubininis</name>
    <dbReference type="NCBI Taxonomy" id="3080823"/>
    <lineage>
        <taxon>Bacteria</taxon>
        <taxon>Pseudomonadati</taxon>
        <taxon>Pseudomonadota</taxon>
        <taxon>Gammaproteobacteria</taxon>
        <taxon>Thiotrichales</taxon>
        <taxon>Thiotrichaceae</taxon>
        <taxon>Candidatus Thiocaldithrix</taxon>
    </lineage>
</organism>
<dbReference type="InterPro" id="IPR014031">
    <property type="entry name" value="Ketoacyl_synth_C"/>
</dbReference>
<dbReference type="PROSITE" id="PS00012">
    <property type="entry name" value="PHOSPHOPANTETHEINE"/>
    <property type="match status" value="1"/>
</dbReference>
<keyword evidence="5" id="KW-0808">Transferase</keyword>
<name>A0AA95H994_9GAMM</name>
<comment type="function">
    <text evidence="9">Involved in production of the polyketide antibiotic thailandamide.</text>
</comment>
<dbReference type="CDD" id="cd08955">
    <property type="entry name" value="KR_2_FAS_SDR_x"/>
    <property type="match status" value="1"/>
</dbReference>
<dbReference type="SMART" id="SM00827">
    <property type="entry name" value="PKS_AT"/>
    <property type="match status" value="1"/>
</dbReference>
<feature type="domain" description="Ketosynthase family 3 (KS3)" evidence="12">
    <location>
        <begin position="5"/>
        <end position="428"/>
    </location>
</feature>
<dbReference type="InterPro" id="IPR011032">
    <property type="entry name" value="GroES-like_sf"/>
</dbReference>
<dbReference type="InterPro" id="IPR036736">
    <property type="entry name" value="ACP-like_sf"/>
</dbReference>
<dbReference type="Pfam" id="PF02801">
    <property type="entry name" value="Ketoacyl-synt_C"/>
    <property type="match status" value="1"/>
</dbReference>
<dbReference type="Gene3D" id="3.40.47.10">
    <property type="match status" value="1"/>
</dbReference>
<dbReference type="InterPro" id="IPR016036">
    <property type="entry name" value="Malonyl_transacylase_ACP-bd"/>
</dbReference>
<dbReference type="Gene3D" id="3.40.50.720">
    <property type="entry name" value="NAD(P)-binding Rossmann-like Domain"/>
    <property type="match status" value="3"/>
</dbReference>
<feature type="region of interest" description="N-terminal hotdog fold" evidence="10">
    <location>
        <begin position="899"/>
        <end position="1018"/>
    </location>
</feature>
<dbReference type="InterPro" id="IPR002364">
    <property type="entry name" value="Quin_OxRdtase/zeta-crystal_CS"/>
</dbReference>
<dbReference type="InterPro" id="IPR036291">
    <property type="entry name" value="NAD(P)-bd_dom_sf"/>
</dbReference>
<dbReference type="InterPro" id="IPR001227">
    <property type="entry name" value="Ac_transferase_dom_sf"/>
</dbReference>
<dbReference type="InterPro" id="IPR020807">
    <property type="entry name" value="PKS_DH"/>
</dbReference>
<keyword evidence="8" id="KW-0012">Acyltransferase</keyword>
<dbReference type="InterPro" id="IPR009081">
    <property type="entry name" value="PP-bd_ACP"/>
</dbReference>
<dbReference type="SUPFAM" id="SSF50129">
    <property type="entry name" value="GroES-like"/>
    <property type="match status" value="1"/>
</dbReference>
<dbReference type="GO" id="GO:0031177">
    <property type="term" value="F:phosphopantetheine binding"/>
    <property type="evidence" value="ECO:0007669"/>
    <property type="project" value="InterPro"/>
</dbReference>
<dbReference type="SMART" id="SM00825">
    <property type="entry name" value="PKS_KS"/>
    <property type="match status" value="1"/>
</dbReference>
<dbReference type="GO" id="GO:0008270">
    <property type="term" value="F:zinc ion binding"/>
    <property type="evidence" value="ECO:0007669"/>
    <property type="project" value="InterPro"/>
</dbReference>
<dbReference type="InterPro" id="IPR049900">
    <property type="entry name" value="PKS_mFAS_DH"/>
</dbReference>
<dbReference type="InterPro" id="IPR006162">
    <property type="entry name" value="Ppantetheine_attach_site"/>
</dbReference>
<comment type="similarity">
    <text evidence="2">Belongs to the short-chain dehydrogenases/reductases (SDR) family.</text>
</comment>
<dbReference type="SMART" id="SM00826">
    <property type="entry name" value="PKS_DH"/>
    <property type="match status" value="1"/>
</dbReference>
<dbReference type="FunFam" id="3.40.47.10:FF:000019">
    <property type="entry name" value="Polyketide synthase type I"/>
    <property type="match status" value="1"/>
</dbReference>
<dbReference type="InterPro" id="IPR020806">
    <property type="entry name" value="PKS_PP-bd"/>
</dbReference>
<dbReference type="Gene3D" id="3.30.70.3290">
    <property type="match status" value="1"/>
</dbReference>
<dbReference type="InterPro" id="IPR020841">
    <property type="entry name" value="PKS_Beta-ketoAc_synthase_dom"/>
</dbReference>
<dbReference type="PROSITE" id="PS50075">
    <property type="entry name" value="CARRIER"/>
    <property type="match status" value="1"/>
</dbReference>
<evidence type="ECO:0000256" key="2">
    <source>
        <dbReference type="ARBA" id="ARBA00006484"/>
    </source>
</evidence>
<dbReference type="SUPFAM" id="SSF52151">
    <property type="entry name" value="FabD/lysophospholipase-like"/>
    <property type="match status" value="1"/>
</dbReference>
<evidence type="ECO:0000256" key="9">
    <source>
        <dbReference type="ARBA" id="ARBA00054155"/>
    </source>
</evidence>
<evidence type="ECO:0000256" key="10">
    <source>
        <dbReference type="PROSITE-ProRule" id="PRU01363"/>
    </source>
</evidence>
<dbReference type="Pfam" id="PF00107">
    <property type="entry name" value="ADH_zinc_N"/>
    <property type="match status" value="1"/>
</dbReference>
<dbReference type="InterPro" id="IPR014030">
    <property type="entry name" value="Ketoacyl_synth_N"/>
</dbReference>
<dbReference type="GO" id="GO:0004315">
    <property type="term" value="F:3-oxoacyl-[acyl-carrier-protein] synthase activity"/>
    <property type="evidence" value="ECO:0007669"/>
    <property type="project" value="InterPro"/>
</dbReference>
<evidence type="ECO:0000259" key="12">
    <source>
        <dbReference type="PROSITE" id="PS52004"/>
    </source>
</evidence>
<dbReference type="SUPFAM" id="SSF55048">
    <property type="entry name" value="Probable ACP-binding domain of malonyl-CoA ACP transacylase"/>
    <property type="match status" value="1"/>
</dbReference>
<dbReference type="InterPro" id="IPR032821">
    <property type="entry name" value="PKS_assoc"/>
</dbReference>
<keyword evidence="6" id="KW-0521">NADP</keyword>
<protein>
    <submittedName>
        <fullName evidence="14">SDR family NAD(P)-dependent oxidoreductase</fullName>
    </submittedName>
</protein>
<dbReference type="SUPFAM" id="SSF51735">
    <property type="entry name" value="NAD(P)-binding Rossmann-fold domains"/>
    <property type="match status" value="3"/>
</dbReference>
<evidence type="ECO:0000259" key="13">
    <source>
        <dbReference type="PROSITE" id="PS52019"/>
    </source>
</evidence>
<dbReference type="EMBL" id="CP124755">
    <property type="protein sequence ID" value="WGZ90461.1"/>
    <property type="molecule type" value="Genomic_DNA"/>
</dbReference>
<dbReference type="GO" id="GO:0006633">
    <property type="term" value="P:fatty acid biosynthetic process"/>
    <property type="evidence" value="ECO:0007669"/>
    <property type="project" value="InterPro"/>
</dbReference>
<dbReference type="InterPro" id="IPR013968">
    <property type="entry name" value="PKS_KR"/>
</dbReference>
<sequence length="2518" mass="273748">MTVDYKKIAIVGMACRFPGGANSPSAYWDILKNGQDVVTQVPTARWGTNFYQHNNKKSAGKSYTFAAGVLDQVDQFDAEFFGISPREAQQMDPQQRLLLELTWEALENAGQAPQALAGRNCAVYIGIASTDYVHRRVDDLCSIDAYSMTGNTASIASNRISYIFDLKGPSVSVDTACSSSLVALHQACQSIWSGDAEMAITGGVNMLLHPFGFVGFSKASMLSPQGRCQTFDADGDGYVRAEGAAIFFLKPLAQAEADGDPIQAVIVASGINCDGHTNGITVPSSEQQGQLLQTVYARAGIDANQLTYLEAHGTGTMVGDPLETYALGKVLGQTRTKPLPIGSAKTNVGHLETASGMAGLVKVVLSLQHRAIPASLHVKNLNPRIDFAGLNLQPITEFTPIAETAEPLLMGVNSFGFGGANAHVVVQSYSKPVTSSASLTTEIFPPLVLSAKTETALQAQAQQYADWLNNVSEAAYVDVAWSTFKHRALLKQGLIAKADNLSDLQAQLASFAQQGDGKSITTGSLIAVDSPLVWVFSGNGSQWQGMGRKLYAESLVFQAAIQEVAVLFAHYSDYDLLAAFNTESTVELQQTEIAQPLLFALQVATVTVLRAWGVKPAAVLGHSVGEVAAAWAAGLLSLPQAVRVIYQRSLAQAKTQGLGRMAAVGISLPMAEQLITELALSQHIEIAGINSENSLTLSGDVAALELLGQQPAIKGKLFKILDLDYAFHSRAMDSVQTELLAALADLKPDTQTTDIQFISTVTGQVWDKTEALDAHYWWLNIREPVRFADAVHYTIQQGSRVFLEITPHPILRGYVTEALNAADVKGLVLATARNKQESLAKLEQAAFATHLAGCPLDLSAWFKQPGQFVNLPNYPWQRERYWYPLTEEGYDLVNRHRTHPLLGYRLKEAEATWENQLDTTIVPYLADHIVGEAVVMPAAAYVEMGLAAAQQWQKQPSYSLENLEIYKPIVLETETTKTTRLVLNPADASFRISSKDRLSTDEWTLNVVGRLTGQVFKAQPSALAITALQAAATHIVNKPQHYQLTQQVGLTYKTAFQGVQQVWVSELAALAELQTPDCLNATLAEHVLHPALLDAGFQVLVDIFQHDLQAGKRAALIPIQVGKLQLYHNNVGVAPCFIQVTVKKQSPRSVVANFVLTDHVGTVLAELENCRFRGVEFNSQSQAPGLYHFEPILLPRVPTPSALGVASLMPLAQAALADQAQALHRAAHFNEVVPLYDVLVGRYTWDALQVLVGVEQAFSFDDLIAKGVQPAYKPLLKQLLQLLVLHELALELDTDTWQLLAEINYPEAAAIWLSLMETPEYLPELTWLGRSGEHLLAILTGELAATEVLMPAKSSIQEHWLAASPTWQALNPTLHTLVKQLAAQWAGNQRIRVLELRANSDVLTPALLAALPSTQTDYVIAELSAEGLAQAQDTYSEYDYVQCIPLAFDLSGDAYQTLLSQGFDIIIAGNVLHQLTPLPIALRRLQALFQQGGVVLALEHLPDTLITFTEGLESQHWLAVEDNKQSHVLRRLPVATWQAVLTEAGFINSHCLLEPDAIGEQGACLLMAEAQAQTKIPIESVAAAEHWLITADSQGYSYDLATALQTQLSAAGHTVKLSTHLEQTLQAVTDTAFSQIVHLAGLATVSQLAEYSLLDLQTARCTDLINLAQTIEAVGEHRPKLWLITAGASPLSLQKQAALLPEQAPLWGFGRVLMNEHPDLNPRLIDLQTDLVVAQAAELLSKELLSPANEDELVLGADARYGLRLKPTNLHSSTAAFSQAVCLDFAAPGFKHLYWKALPSRTLGAHEIEIKPYATGLNFRDVMYALGWLSDEAVENGFAGASLGMELAGEVVRVGSAVDDFKVGQAVIGFAPACFSSSVITETTAVALKPAEWSYEAAATIPATFFTVYYALQHLAQLEAGEKVLIHGAAGGIGLAAIQYARYCGAEIFATAGTEEKRDLVRLMGADHVFDSRSLKFADDILALTDGKGVDVVLNSIAGEAINRNLTVLKPFGRFLELGKRDFYENTKIGLRPFRNNITYYGIDADQLLIEKPKLAKRLFAEMMVLFQEGALRPLPHRVFSANQIQDAFRYMQQSRQIGKVIVSFTAGYPSPSLPDSKKSTLDLSKGSYLITGGLAGFGLETARWLVGKGAKSLILLSRSGASTQTAQQAIAEFQAQGVQVAAYACDVTDKVALAQILQTAEQTLPALNGIIHAATVLDDGIIRKLDAERFQTVLAPKMLGAWHLHELTQTKVLQFFVLYSSVTTYLGNPGQANYVAANTYLETLAHYRRQQGLSAHYIAWGPIDDVGMLARNSTVKNSLQNHLGGKALASQQALQQLEQVLGSSVAGVAVVNWDWRNIQKFMPSARANKYANLWRRLGNETNSDNADIRSLIEGKSFAEVKSLLIQALLSEISKILRLPLEKLATNKPITELGMDSLMGMELVSIIEDRFTVKLPVMALTDGASVEKVAEKLAQQLMNDQETIVDDAKLFAKQIAMQQGSTLTDEAVEQLAKVIVEK</sequence>
<dbReference type="SMART" id="SM00829">
    <property type="entry name" value="PKS_ER"/>
    <property type="match status" value="1"/>
</dbReference>
<accession>A0AA95H994</accession>
<evidence type="ECO:0000256" key="4">
    <source>
        <dbReference type="ARBA" id="ARBA00022553"/>
    </source>
</evidence>
<reference evidence="14" key="2">
    <citation type="submission" date="2023-04" db="EMBL/GenBank/DDBJ databases">
        <authorList>
            <person name="Beletskiy A.V."/>
            <person name="Mardanov A.V."/>
            <person name="Ravin N.V."/>
        </authorList>
    </citation>
    <scope>NUCLEOTIDE SEQUENCE</scope>
    <source>
        <strain evidence="14">GKL-01</strain>
    </source>
</reference>
<reference evidence="14" key="1">
    <citation type="journal article" date="2023" name="Int. J. Mol. Sci.">
        <title>Metagenomics Revealed a New Genus 'Candidatus Thiocaldithrix dubininis' gen. nov., sp. nov. and a New Species 'Candidatus Thiothrix putei' sp. nov. in the Family Thiotrichaceae, Some Members of Which Have Traits of Both Na+- and H+-Motive Energetics.</title>
        <authorList>
            <person name="Ravin N.V."/>
            <person name="Muntyan M.S."/>
            <person name="Smolyakov D.D."/>
            <person name="Rudenko T.S."/>
            <person name="Beletsky A.V."/>
            <person name="Mardanov A.V."/>
            <person name="Grabovich M.Y."/>
        </authorList>
    </citation>
    <scope>NUCLEOTIDE SEQUENCE</scope>
    <source>
        <strain evidence="14">GKL-01</strain>
    </source>
</reference>
<dbReference type="Pfam" id="PF00698">
    <property type="entry name" value="Acyl_transf_1"/>
    <property type="match status" value="1"/>
</dbReference>
<dbReference type="InterPro" id="IPR049552">
    <property type="entry name" value="PKS_DH_N"/>
</dbReference>
<dbReference type="InterPro" id="IPR049551">
    <property type="entry name" value="PKS_DH_C"/>
</dbReference>
<dbReference type="PROSITE" id="PS01162">
    <property type="entry name" value="QOR_ZETA_CRYSTAL"/>
    <property type="match status" value="1"/>
</dbReference>
<dbReference type="Pfam" id="PF08240">
    <property type="entry name" value="ADH_N"/>
    <property type="match status" value="1"/>
</dbReference>
<evidence type="ECO:0000259" key="11">
    <source>
        <dbReference type="PROSITE" id="PS50075"/>
    </source>
</evidence>
<dbReference type="CDD" id="cd00833">
    <property type="entry name" value="PKS"/>
    <property type="match status" value="1"/>
</dbReference>
<dbReference type="SMART" id="SM00823">
    <property type="entry name" value="PKS_PP"/>
    <property type="match status" value="1"/>
</dbReference>
<dbReference type="PROSITE" id="PS52004">
    <property type="entry name" value="KS3_2"/>
    <property type="match status" value="1"/>
</dbReference>
<dbReference type="InterPro" id="IPR016039">
    <property type="entry name" value="Thiolase-like"/>
</dbReference>
<dbReference type="SUPFAM" id="SSF53335">
    <property type="entry name" value="S-adenosyl-L-methionine-dependent methyltransferases"/>
    <property type="match status" value="1"/>
</dbReference>
<comment type="pathway">
    <text evidence="1">Lipid metabolism; fatty acid biosynthesis.</text>
</comment>
<dbReference type="Pfam" id="PF21089">
    <property type="entry name" value="PKS_DH_N"/>
    <property type="match status" value="1"/>
</dbReference>
<feature type="domain" description="Carrier" evidence="11">
    <location>
        <begin position="2400"/>
        <end position="2477"/>
    </location>
</feature>
<dbReference type="Proteomes" id="UP001300672">
    <property type="component" value="Chromosome"/>
</dbReference>
<dbReference type="Pfam" id="PF14765">
    <property type="entry name" value="PS-DH"/>
    <property type="match status" value="1"/>
</dbReference>
<dbReference type="PANTHER" id="PTHR43775:SF37">
    <property type="entry name" value="SI:DKEY-61P9.11"/>
    <property type="match status" value="1"/>
</dbReference>
<keyword evidence="7" id="KW-0511">Multifunctional enzyme</keyword>
<dbReference type="Pfam" id="PF00109">
    <property type="entry name" value="ketoacyl-synt"/>
    <property type="match status" value="1"/>
</dbReference>